<evidence type="ECO:0008006" key="4">
    <source>
        <dbReference type="Google" id="ProtNLM"/>
    </source>
</evidence>
<accession>A0ABR5AXK7</accession>
<gene>
    <name evidence="2" type="ORF">SD77_3341</name>
</gene>
<feature type="region of interest" description="Disordered" evidence="1">
    <location>
        <begin position="24"/>
        <end position="48"/>
    </location>
</feature>
<evidence type="ECO:0000313" key="3">
    <source>
        <dbReference type="Proteomes" id="UP000031982"/>
    </source>
</evidence>
<feature type="compositionally biased region" description="Basic and acidic residues" evidence="1">
    <location>
        <begin position="79"/>
        <end position="93"/>
    </location>
</feature>
<evidence type="ECO:0000256" key="1">
    <source>
        <dbReference type="SAM" id="MobiDB-lite"/>
    </source>
</evidence>
<protein>
    <recommendedName>
        <fullName evidence="4">Cytosolic protein</fullName>
    </recommendedName>
</protein>
<sequence length="100" mass="11790">MLFQDEEEYTDFSNVEKMRHFLTVEQTPEGPYGAPRGKDEPVENKSTPWKEGQQFYSAFTYENRSLHQGLPRQFPGAHPTHDDKDKEQEREYQDIPPNNT</sequence>
<evidence type="ECO:0000313" key="2">
    <source>
        <dbReference type="EMBL" id="KIL79475.1"/>
    </source>
</evidence>
<keyword evidence="3" id="KW-1185">Reference proteome</keyword>
<reference evidence="2 3" key="1">
    <citation type="submission" date="2015-01" db="EMBL/GenBank/DDBJ databases">
        <title>Genome Assembly of Bacillus badius MTCC 1458.</title>
        <authorList>
            <person name="Verma A."/>
            <person name="Khatri I."/>
            <person name="Mual P."/>
            <person name="Subramanian S."/>
            <person name="Krishnamurthi S."/>
        </authorList>
    </citation>
    <scope>NUCLEOTIDE SEQUENCE [LARGE SCALE GENOMIC DNA]</scope>
    <source>
        <strain evidence="2 3">MTCC 1458</strain>
    </source>
</reference>
<organism evidence="2 3">
    <name type="scientific">Bacillus badius</name>
    <dbReference type="NCBI Taxonomy" id="1455"/>
    <lineage>
        <taxon>Bacteria</taxon>
        <taxon>Bacillati</taxon>
        <taxon>Bacillota</taxon>
        <taxon>Bacilli</taxon>
        <taxon>Bacillales</taxon>
        <taxon>Bacillaceae</taxon>
        <taxon>Pseudobacillus</taxon>
    </lineage>
</organism>
<dbReference type="Proteomes" id="UP000031982">
    <property type="component" value="Unassembled WGS sequence"/>
</dbReference>
<dbReference type="EMBL" id="JXLP01000003">
    <property type="protein sequence ID" value="KIL79475.1"/>
    <property type="molecule type" value="Genomic_DNA"/>
</dbReference>
<comment type="caution">
    <text evidence="2">The sequence shown here is derived from an EMBL/GenBank/DDBJ whole genome shotgun (WGS) entry which is preliminary data.</text>
</comment>
<feature type="region of interest" description="Disordered" evidence="1">
    <location>
        <begin position="63"/>
        <end position="100"/>
    </location>
</feature>
<proteinExistence type="predicted"/>
<name>A0ABR5AXK7_BACBA</name>